<evidence type="ECO:0000313" key="12">
    <source>
        <dbReference type="Proteomes" id="UP000801492"/>
    </source>
</evidence>
<gene>
    <name evidence="11" type="ORF">ILUMI_08071</name>
</gene>
<dbReference type="GO" id="GO:0005886">
    <property type="term" value="C:plasma membrane"/>
    <property type="evidence" value="ECO:0007669"/>
    <property type="project" value="UniProtKB-SubCell"/>
</dbReference>
<accession>A0A8K0DC31</accession>
<evidence type="ECO:0000256" key="10">
    <source>
        <dbReference type="SAM" id="Phobius"/>
    </source>
</evidence>
<keyword evidence="3" id="KW-0716">Sensory transduction</keyword>
<dbReference type="EMBL" id="VTPC01003702">
    <property type="protein sequence ID" value="KAF2898105.1"/>
    <property type="molecule type" value="Genomic_DNA"/>
</dbReference>
<evidence type="ECO:0000313" key="11">
    <source>
        <dbReference type="EMBL" id="KAF2898105.1"/>
    </source>
</evidence>
<dbReference type="OrthoDB" id="676979at2759"/>
<dbReference type="AlphaFoldDB" id="A0A8K0DC31"/>
<dbReference type="GO" id="GO:0005549">
    <property type="term" value="F:odorant binding"/>
    <property type="evidence" value="ECO:0007669"/>
    <property type="project" value="InterPro"/>
</dbReference>
<keyword evidence="7 10" id="KW-0472">Membrane</keyword>
<evidence type="ECO:0000256" key="3">
    <source>
        <dbReference type="ARBA" id="ARBA00022606"/>
    </source>
</evidence>
<keyword evidence="9" id="KW-0807">Transducer</keyword>
<evidence type="ECO:0000256" key="4">
    <source>
        <dbReference type="ARBA" id="ARBA00022692"/>
    </source>
</evidence>
<evidence type="ECO:0000256" key="5">
    <source>
        <dbReference type="ARBA" id="ARBA00022725"/>
    </source>
</evidence>
<evidence type="ECO:0000256" key="7">
    <source>
        <dbReference type="ARBA" id="ARBA00023136"/>
    </source>
</evidence>
<keyword evidence="8" id="KW-0675">Receptor</keyword>
<reference evidence="11" key="1">
    <citation type="submission" date="2019-08" db="EMBL/GenBank/DDBJ databases">
        <title>The genome of the North American firefly Photinus pyralis.</title>
        <authorList>
            <consortium name="Photinus pyralis genome working group"/>
            <person name="Fallon T.R."/>
            <person name="Sander Lower S.E."/>
            <person name="Weng J.-K."/>
        </authorList>
    </citation>
    <scope>NUCLEOTIDE SEQUENCE</scope>
    <source>
        <strain evidence="11">TRF0915ILg1</strain>
        <tissue evidence="11">Whole body</tissue>
    </source>
</reference>
<evidence type="ECO:0000256" key="8">
    <source>
        <dbReference type="ARBA" id="ARBA00023170"/>
    </source>
</evidence>
<dbReference type="PANTHER" id="PTHR21137:SF35">
    <property type="entry name" value="ODORANT RECEPTOR 19A-RELATED"/>
    <property type="match status" value="1"/>
</dbReference>
<feature type="transmembrane region" description="Helical" evidence="10">
    <location>
        <begin position="196"/>
        <end position="213"/>
    </location>
</feature>
<evidence type="ECO:0000256" key="2">
    <source>
        <dbReference type="ARBA" id="ARBA00022475"/>
    </source>
</evidence>
<dbReference type="Pfam" id="PF02949">
    <property type="entry name" value="7tm_6"/>
    <property type="match status" value="1"/>
</dbReference>
<protein>
    <submittedName>
        <fullName evidence="11">Uncharacterized protein</fullName>
    </submittedName>
</protein>
<sequence>MVILTYRNEDFTRLIQTIKLFWDPSRCDQQTKMELISIRRFTLQLQRFLFFAISLCVVFVAVFPLFQNTLPTGIWTMEGHEKLYRFVVIEQTIIVPCSAFFLACLDCMYLGFCTEIVIQFRILSQHLQKLKADGNSANEMKSCVSHHKLIIRFVKEFRQAFSLILLIEFAVDGPFICAELLAAFESQSFQNQARHVTLFVFLTIQLAFFCIPANHITNEAMAVADAAYFSNWYTEHIPLLKVPLMLMIQNSQNEITITAGDLVIINAGTVVNVLKVAWSTCSLVRGLRQN</sequence>
<keyword evidence="12" id="KW-1185">Reference proteome</keyword>
<comment type="caution">
    <text evidence="11">The sequence shown here is derived from an EMBL/GenBank/DDBJ whole genome shotgun (WGS) entry which is preliminary data.</text>
</comment>
<comment type="subcellular location">
    <subcellularLocation>
        <location evidence="1">Cell membrane</location>
        <topology evidence="1">Multi-pass membrane protein</topology>
    </subcellularLocation>
</comment>
<dbReference type="InterPro" id="IPR004117">
    <property type="entry name" value="7tm6_olfct_rcpt"/>
</dbReference>
<evidence type="ECO:0000256" key="6">
    <source>
        <dbReference type="ARBA" id="ARBA00022989"/>
    </source>
</evidence>
<dbReference type="GO" id="GO:0004984">
    <property type="term" value="F:olfactory receptor activity"/>
    <property type="evidence" value="ECO:0007669"/>
    <property type="project" value="InterPro"/>
</dbReference>
<organism evidence="11 12">
    <name type="scientific">Ignelater luminosus</name>
    <name type="common">Cucubano</name>
    <name type="synonym">Pyrophorus luminosus</name>
    <dbReference type="NCBI Taxonomy" id="2038154"/>
    <lineage>
        <taxon>Eukaryota</taxon>
        <taxon>Metazoa</taxon>
        <taxon>Ecdysozoa</taxon>
        <taxon>Arthropoda</taxon>
        <taxon>Hexapoda</taxon>
        <taxon>Insecta</taxon>
        <taxon>Pterygota</taxon>
        <taxon>Neoptera</taxon>
        <taxon>Endopterygota</taxon>
        <taxon>Coleoptera</taxon>
        <taxon>Polyphaga</taxon>
        <taxon>Elateriformia</taxon>
        <taxon>Elateroidea</taxon>
        <taxon>Elateridae</taxon>
        <taxon>Agrypninae</taxon>
        <taxon>Pyrophorini</taxon>
        <taxon>Ignelater</taxon>
    </lineage>
</organism>
<dbReference type="PANTHER" id="PTHR21137">
    <property type="entry name" value="ODORANT RECEPTOR"/>
    <property type="match status" value="1"/>
</dbReference>
<dbReference type="Proteomes" id="UP000801492">
    <property type="component" value="Unassembled WGS sequence"/>
</dbReference>
<feature type="transmembrane region" description="Helical" evidence="10">
    <location>
        <begin position="86"/>
        <end position="112"/>
    </location>
</feature>
<feature type="transmembrane region" description="Helical" evidence="10">
    <location>
        <begin position="48"/>
        <end position="66"/>
    </location>
</feature>
<proteinExistence type="predicted"/>
<dbReference type="GO" id="GO:0007165">
    <property type="term" value="P:signal transduction"/>
    <property type="evidence" value="ECO:0007669"/>
    <property type="project" value="UniProtKB-KW"/>
</dbReference>
<evidence type="ECO:0000256" key="1">
    <source>
        <dbReference type="ARBA" id="ARBA00004651"/>
    </source>
</evidence>
<keyword evidence="6 10" id="KW-1133">Transmembrane helix</keyword>
<keyword evidence="4 10" id="KW-0812">Transmembrane</keyword>
<keyword evidence="5" id="KW-0552">Olfaction</keyword>
<evidence type="ECO:0000256" key="9">
    <source>
        <dbReference type="ARBA" id="ARBA00023224"/>
    </source>
</evidence>
<feature type="transmembrane region" description="Helical" evidence="10">
    <location>
        <begin position="160"/>
        <end position="184"/>
    </location>
</feature>
<name>A0A8K0DC31_IGNLU</name>
<keyword evidence="2" id="KW-1003">Cell membrane</keyword>